<dbReference type="EMBL" id="MLHG01000015">
    <property type="protein sequence ID" value="OOF40953.1"/>
    <property type="molecule type" value="Genomic_DNA"/>
</dbReference>
<feature type="domain" description="GNAT-like C-terminal" evidence="2">
    <location>
        <begin position="276"/>
        <end position="427"/>
    </location>
</feature>
<evidence type="ECO:0000259" key="2">
    <source>
        <dbReference type="Pfam" id="PF22559"/>
    </source>
</evidence>
<evidence type="ECO:0000313" key="3">
    <source>
        <dbReference type="EMBL" id="OOF40953.1"/>
    </source>
</evidence>
<dbReference type="InterPro" id="IPR054340">
    <property type="entry name" value="GNAT-like_C_phage-like"/>
</dbReference>
<dbReference type="AlphaFoldDB" id="A0A1V3IJ99"/>
<gene>
    <name evidence="3" type="ORF">BKK47_02685</name>
</gene>
<evidence type="ECO:0000259" key="1">
    <source>
        <dbReference type="Pfam" id="PF22555"/>
    </source>
</evidence>
<proteinExistence type="predicted"/>
<organism evidence="3 4">
    <name type="scientific">Rodentibacter mrazii</name>
    <dbReference type="NCBI Taxonomy" id="1908257"/>
    <lineage>
        <taxon>Bacteria</taxon>
        <taxon>Pseudomonadati</taxon>
        <taxon>Pseudomonadota</taxon>
        <taxon>Gammaproteobacteria</taxon>
        <taxon>Pasteurellales</taxon>
        <taxon>Pasteurellaceae</taxon>
        <taxon>Rodentibacter</taxon>
    </lineage>
</organism>
<dbReference type="Pfam" id="PF22555">
    <property type="entry name" value="DAM-like-phage1"/>
    <property type="match status" value="1"/>
</dbReference>
<comment type="caution">
    <text evidence="3">The sequence shown here is derived from an EMBL/GenBank/DDBJ whole genome shotgun (WGS) entry which is preliminary data.</text>
</comment>
<dbReference type="Pfam" id="PF22559">
    <property type="entry name" value="GNAT-phage-like"/>
    <property type="match status" value="1"/>
</dbReference>
<reference evidence="3 4" key="1">
    <citation type="submission" date="2016-10" db="EMBL/GenBank/DDBJ databases">
        <title>Rodentibacter gen. nov. and new species.</title>
        <authorList>
            <person name="Christensen H."/>
        </authorList>
    </citation>
    <scope>NUCLEOTIDE SEQUENCE [LARGE SCALE GENOMIC DNA]</scope>
    <source>
        <strain evidence="3 4">Ppn418</strain>
    </source>
</reference>
<protein>
    <submittedName>
        <fullName evidence="3">Uncharacterized protein</fullName>
    </submittedName>
</protein>
<name>A0A1V3IJ99_9PAST</name>
<dbReference type="RefSeq" id="WP_077493386.1">
    <property type="nucleotide sequence ID" value="NZ_MLHG01000015.1"/>
</dbReference>
<sequence>MFVGSVPKQVAQQLVSHVDLSKWREVNICCSGSFRIEQSIRNISKTIPINSNDVSLISSIVGLNRTGRSTKFTFKNDLGYLNEYLTQNAETQLALLAYALLISKYKGDNEYCNARREFLHRELENIIASNKERAKRYLEQIQINSFFMGDFVQHIENAKQQGNGVMVFAPTYKGGYERIYKIINENVDWEDEPSYEIYDPKHTHDLIYQLRDDKMDFCFFSDQRYEDVEPTMMYEGNNKPIYIYSSEKKSSLRRDSKKFRPFKYDPINPDLINEKSKIKAVIATSEAMNFLKDIYLAKGINHKNGMFNVLFYLDDMLIGGAIYSLPQFGDKIRNIYMLSDFSLSRKRKLSKLVAMLATSELVISHINKRYFIQIERIHTTAFTQAPVSMKYRGIFHLDARKDGFLNYSSEVRKGSIDQIFLEWLKKYGK</sequence>
<dbReference type="Proteomes" id="UP000189426">
    <property type="component" value="Unassembled WGS sequence"/>
</dbReference>
<evidence type="ECO:0000313" key="4">
    <source>
        <dbReference type="Proteomes" id="UP000189426"/>
    </source>
</evidence>
<dbReference type="STRING" id="1908257.BKK47_02685"/>
<feature type="domain" description="GNAT-like N-terminal" evidence="1">
    <location>
        <begin position="2"/>
        <end position="264"/>
    </location>
</feature>
<accession>A0A1V3IJ99</accession>
<keyword evidence="4" id="KW-1185">Reference proteome</keyword>
<dbReference type="InterPro" id="IPR054341">
    <property type="entry name" value="GNAT-like_N"/>
</dbReference>